<dbReference type="Pfam" id="PF05193">
    <property type="entry name" value="Peptidase_M16_C"/>
    <property type="match status" value="1"/>
</dbReference>
<dbReference type="InterPro" id="IPR032632">
    <property type="entry name" value="Peptidase_M16_M"/>
</dbReference>
<comment type="similarity">
    <text evidence="2 8">Belongs to the peptidase M16 family.</text>
</comment>
<evidence type="ECO:0000256" key="3">
    <source>
        <dbReference type="ARBA" id="ARBA00022670"/>
    </source>
</evidence>
<evidence type="ECO:0000259" key="12">
    <source>
        <dbReference type="Pfam" id="PF22456"/>
    </source>
</evidence>
<protein>
    <submittedName>
        <fullName evidence="13">Insulin-degrading enzyme</fullName>
    </submittedName>
</protein>
<keyword evidence="14" id="KW-1185">Reference proteome</keyword>
<dbReference type="Pfam" id="PF16187">
    <property type="entry name" value="Peptidase_M16_M"/>
    <property type="match status" value="1"/>
</dbReference>
<organism evidence="13 14">
    <name type="scientific">Cavenderia fasciculata</name>
    <name type="common">Slime mold</name>
    <name type="synonym">Dictyostelium fasciculatum</name>
    <dbReference type="NCBI Taxonomy" id="261658"/>
    <lineage>
        <taxon>Eukaryota</taxon>
        <taxon>Amoebozoa</taxon>
        <taxon>Evosea</taxon>
        <taxon>Eumycetozoa</taxon>
        <taxon>Dictyostelia</taxon>
        <taxon>Acytosteliales</taxon>
        <taxon>Cavenderiaceae</taxon>
        <taxon>Cavenderia</taxon>
    </lineage>
</organism>
<dbReference type="GO" id="GO:0004222">
    <property type="term" value="F:metalloendopeptidase activity"/>
    <property type="evidence" value="ECO:0007669"/>
    <property type="project" value="InterPro"/>
</dbReference>
<dbReference type="GO" id="GO:0005739">
    <property type="term" value="C:mitochondrion"/>
    <property type="evidence" value="ECO:0007669"/>
    <property type="project" value="TreeGrafter"/>
</dbReference>
<feature type="domain" description="Peptidase M16 C-terminal" evidence="10">
    <location>
        <begin position="184"/>
        <end position="361"/>
    </location>
</feature>
<evidence type="ECO:0000256" key="7">
    <source>
        <dbReference type="ARBA" id="ARBA00023049"/>
    </source>
</evidence>
<proteinExistence type="inferred from homology"/>
<dbReference type="InterPro" id="IPR001431">
    <property type="entry name" value="Pept_M16_Zn_BS"/>
</dbReference>
<evidence type="ECO:0000256" key="2">
    <source>
        <dbReference type="ARBA" id="ARBA00007261"/>
    </source>
</evidence>
<feature type="domain" description="Coenzyme PQQ synthesis protein F-like C-terminal lobe" evidence="12">
    <location>
        <begin position="759"/>
        <end position="855"/>
    </location>
</feature>
<dbReference type="PANTHER" id="PTHR43690">
    <property type="entry name" value="NARDILYSIN"/>
    <property type="match status" value="1"/>
</dbReference>
<evidence type="ECO:0000256" key="1">
    <source>
        <dbReference type="ARBA" id="ARBA00001947"/>
    </source>
</evidence>
<keyword evidence="7" id="KW-0482">Metalloprotease</keyword>
<dbReference type="GO" id="GO:0005829">
    <property type="term" value="C:cytosol"/>
    <property type="evidence" value="ECO:0007669"/>
    <property type="project" value="TreeGrafter"/>
</dbReference>
<evidence type="ECO:0000259" key="11">
    <source>
        <dbReference type="Pfam" id="PF16187"/>
    </source>
</evidence>
<evidence type="ECO:0000256" key="4">
    <source>
        <dbReference type="ARBA" id="ARBA00022723"/>
    </source>
</evidence>
<dbReference type="Gene3D" id="3.30.830.10">
    <property type="entry name" value="Metalloenzyme, LuxS/M16 peptidase-like"/>
    <property type="match status" value="4"/>
</dbReference>
<dbReference type="GeneID" id="14872560"/>
<dbReference type="OrthoDB" id="952271at2759"/>
<keyword evidence="5" id="KW-0378">Hydrolase</keyword>
<evidence type="ECO:0000259" key="9">
    <source>
        <dbReference type="Pfam" id="PF00675"/>
    </source>
</evidence>
<dbReference type="GO" id="GO:0046872">
    <property type="term" value="F:metal ion binding"/>
    <property type="evidence" value="ECO:0007669"/>
    <property type="project" value="UniProtKB-KW"/>
</dbReference>
<dbReference type="GO" id="GO:0043171">
    <property type="term" value="P:peptide catabolic process"/>
    <property type="evidence" value="ECO:0007669"/>
    <property type="project" value="TreeGrafter"/>
</dbReference>
<evidence type="ECO:0000259" key="10">
    <source>
        <dbReference type="Pfam" id="PF05193"/>
    </source>
</evidence>
<comment type="cofactor">
    <cofactor evidence="1">
        <name>Zn(2+)</name>
        <dbReference type="ChEBI" id="CHEBI:29105"/>
    </cofactor>
</comment>
<dbReference type="PROSITE" id="PS00143">
    <property type="entry name" value="INSULINASE"/>
    <property type="match status" value="1"/>
</dbReference>
<dbReference type="STRING" id="1054147.F4PTN0"/>
<feature type="domain" description="Peptidase M16 middle/third" evidence="11">
    <location>
        <begin position="372"/>
        <end position="649"/>
    </location>
</feature>
<dbReference type="InterPro" id="IPR050626">
    <property type="entry name" value="Peptidase_M16"/>
</dbReference>
<dbReference type="InterPro" id="IPR007863">
    <property type="entry name" value="Peptidase_M16_C"/>
</dbReference>
<feature type="domain" description="Peptidase M16 N-terminal" evidence="9">
    <location>
        <begin position="27"/>
        <end position="154"/>
    </location>
</feature>
<sequence length="1005" mass="115432">MTEQVIIEKSPNDDREYKYLTLDNMIKVVLVSDPQTDKSGAALSVNVGSLSNPPDALGLAHFLEHMLFLGTEKYPNEKEFIEFIQNNNGLYNGSTSLSETSYHFKINYQFLEPALDRFSSFFVNPLFNESATLREVNAVDSEHKNNVLNDWRRRIHIINSQFDHPLAQFATGSLETLKPSKELRESVIAFYDKYYSANQMSLCIIGRESIDELEQLAVKYFASIKNKNIEYPRFPALSLPQGGTRIDMVPASNSDSITFAWPMTNPKMTHSHRYKNDMIGMISHFLGHESRGSLFSVLKAEDLAYSLVSGPLPLQETVEYFYVWMNLTEKGLKNIDTIIAYLYQAIAQIDTIPQYLFNEVKTHANILWENLDKAPPMEYSKYITSNLCKLIEPKYLLKYPYLSDHLDTAAISEFKSMFTYQNMVVLSESKSYQGKTVLIDKYYGVEFSKTKVTEDDVARWKSVPKHKDIYMPKENPFLPTDFAIRNEQSQVVPDPEIIHNEEGIELHFAPDHQFNSPKAFIKISYKNPYEGTCNFNVMNYLLKKSLKEVLNEDILYYSQLAGISSKFLITTEGISHSFSGFSDTLIKVVVEILKKMSEFDISDASFERIQELVAIKYSNQPLQQPTQVAQRELSLCTLNISHSVENKLAMVETITKDDFVRFVRNVFCKSHFKVLMVGNYTKEEALVLPNRIKKEIKRSPVPASDIFYPRRANLGKGSEYHCRNTFVDPQQPNSVALVSFTVGPVTLLNTAIEMFMAPSLHQSVFSELRTAQQLGYIVYMRVSRDTNVSGLQCVVQSDKKDALYLHNAIVNYLPVYYKQVLEPMSDDLFQNYIQTAKNSILEKRTNMKQQTDVYWSLFKNGNYNLDNEIVEQLSKLTLEEAKKYFRDYVLDVNNRQLFSVQMFSGKYPVPTDTNIVNDSNNGNVKLTPNYVEFRSLVTKGQHLHPVYELSNRVLCDTCTTGNIFSGYRRINSRYYTLDDHLQRSTPYGISVCSRTSKNHTVLAYM</sequence>
<dbReference type="Pfam" id="PF22456">
    <property type="entry name" value="PqqF-like_C_4"/>
    <property type="match status" value="1"/>
</dbReference>
<dbReference type="KEGG" id="dfa:DFA_01586"/>
<dbReference type="PANTHER" id="PTHR43690:SF18">
    <property type="entry name" value="INSULIN-DEGRADING ENZYME-RELATED"/>
    <property type="match status" value="1"/>
</dbReference>
<evidence type="ECO:0000313" key="13">
    <source>
        <dbReference type="EMBL" id="EGG21700.1"/>
    </source>
</evidence>
<dbReference type="SUPFAM" id="SSF63411">
    <property type="entry name" value="LuxS/MPP-like metallohydrolase"/>
    <property type="match status" value="4"/>
</dbReference>
<keyword evidence="4" id="KW-0479">Metal-binding</keyword>
<dbReference type="Proteomes" id="UP000007797">
    <property type="component" value="Unassembled WGS sequence"/>
</dbReference>
<dbReference type="RefSeq" id="XP_004359550.1">
    <property type="nucleotide sequence ID" value="XM_004359493.1"/>
</dbReference>
<reference evidence="14" key="1">
    <citation type="journal article" date="2011" name="Genome Res.">
        <title>Phylogeny-wide analysis of social amoeba genomes highlights ancient origins for complex intercellular communication.</title>
        <authorList>
            <person name="Heidel A.J."/>
            <person name="Lawal H.M."/>
            <person name="Felder M."/>
            <person name="Schilde C."/>
            <person name="Helps N.R."/>
            <person name="Tunggal B."/>
            <person name="Rivero F."/>
            <person name="John U."/>
            <person name="Schleicher M."/>
            <person name="Eichinger L."/>
            <person name="Platzer M."/>
            <person name="Noegel A.A."/>
            <person name="Schaap P."/>
            <person name="Gloeckner G."/>
        </authorList>
    </citation>
    <scope>NUCLEOTIDE SEQUENCE [LARGE SCALE GENOMIC DNA]</scope>
    <source>
        <strain evidence="14">SH3</strain>
    </source>
</reference>
<evidence type="ECO:0000256" key="8">
    <source>
        <dbReference type="RuleBase" id="RU004447"/>
    </source>
</evidence>
<keyword evidence="6" id="KW-0862">Zinc</keyword>
<dbReference type="InterPro" id="IPR011249">
    <property type="entry name" value="Metalloenz_LuxS/M16"/>
</dbReference>
<dbReference type="AlphaFoldDB" id="F4PTN0"/>
<evidence type="ECO:0000313" key="14">
    <source>
        <dbReference type="Proteomes" id="UP000007797"/>
    </source>
</evidence>
<dbReference type="MEROPS" id="M16.A14"/>
<gene>
    <name evidence="13" type="ORF">DFA_01586</name>
</gene>
<name>F4PTN0_CACFS</name>
<dbReference type="GO" id="GO:0051603">
    <property type="term" value="P:proteolysis involved in protein catabolic process"/>
    <property type="evidence" value="ECO:0007669"/>
    <property type="project" value="TreeGrafter"/>
</dbReference>
<keyword evidence="3" id="KW-0645">Protease</keyword>
<evidence type="ECO:0000256" key="6">
    <source>
        <dbReference type="ARBA" id="ARBA00022833"/>
    </source>
</evidence>
<dbReference type="InterPro" id="IPR054734">
    <property type="entry name" value="PqqF-like_C_4"/>
</dbReference>
<dbReference type="Pfam" id="PF00675">
    <property type="entry name" value="Peptidase_M16"/>
    <property type="match status" value="1"/>
</dbReference>
<dbReference type="OMA" id="WIFDEMK"/>
<dbReference type="EMBL" id="GL883010">
    <property type="protein sequence ID" value="EGG21700.1"/>
    <property type="molecule type" value="Genomic_DNA"/>
</dbReference>
<dbReference type="InterPro" id="IPR011765">
    <property type="entry name" value="Pept_M16_N"/>
</dbReference>
<accession>F4PTN0</accession>
<evidence type="ECO:0000256" key="5">
    <source>
        <dbReference type="ARBA" id="ARBA00022801"/>
    </source>
</evidence>
<dbReference type="FunFam" id="3.30.830.10:FF:000012">
    <property type="entry name" value="Protease 3"/>
    <property type="match status" value="1"/>
</dbReference>